<dbReference type="InterPro" id="IPR032696">
    <property type="entry name" value="SQ_cyclase_C"/>
</dbReference>
<dbReference type="OrthoDB" id="21502at2759"/>
<organism evidence="10 11">
    <name type="scientific">Stemphylium lycopersici</name>
    <name type="common">Tomato gray leaf spot disease fungus</name>
    <name type="synonym">Thyrospora lycopersici</name>
    <dbReference type="NCBI Taxonomy" id="183478"/>
    <lineage>
        <taxon>Eukaryota</taxon>
        <taxon>Fungi</taxon>
        <taxon>Dikarya</taxon>
        <taxon>Ascomycota</taxon>
        <taxon>Pezizomycotina</taxon>
        <taxon>Dothideomycetes</taxon>
        <taxon>Pleosporomycetidae</taxon>
        <taxon>Pleosporales</taxon>
        <taxon>Pleosporineae</taxon>
        <taxon>Pleosporaceae</taxon>
        <taxon>Stemphylium</taxon>
    </lineage>
</organism>
<keyword evidence="2" id="KW-0444">Lipid biosynthesis</keyword>
<feature type="domain" description="Squalene cyclase C-terminal" evidence="8">
    <location>
        <begin position="280"/>
        <end position="581"/>
    </location>
</feature>
<dbReference type="EC" id="5.4.99.7" evidence="7"/>
<evidence type="ECO:0000256" key="4">
    <source>
        <dbReference type="ARBA" id="ARBA00022955"/>
    </source>
</evidence>
<dbReference type="InterPro" id="IPR002365">
    <property type="entry name" value="Terpene_synthase_CS"/>
</dbReference>
<dbReference type="GO" id="GO:0016104">
    <property type="term" value="P:triterpenoid biosynthetic process"/>
    <property type="evidence" value="ECO:0007669"/>
    <property type="project" value="InterPro"/>
</dbReference>
<evidence type="ECO:0000256" key="6">
    <source>
        <dbReference type="ARBA" id="ARBA00023235"/>
    </source>
</evidence>
<dbReference type="GO" id="GO:0006696">
    <property type="term" value="P:ergosterol biosynthetic process"/>
    <property type="evidence" value="ECO:0007669"/>
    <property type="project" value="TreeGrafter"/>
</dbReference>
<dbReference type="FunFam" id="1.50.10.20:FF:000003">
    <property type="entry name" value="Terpene cyclase/mutase family member"/>
    <property type="match status" value="1"/>
</dbReference>
<feature type="domain" description="Squalene cyclase N-terminal" evidence="9">
    <location>
        <begin position="14"/>
        <end position="222"/>
    </location>
</feature>
<dbReference type="Pfam" id="PF13243">
    <property type="entry name" value="SQHop_cyclase_C"/>
    <property type="match status" value="1"/>
</dbReference>
<keyword evidence="4" id="KW-0752">Steroid biosynthesis</keyword>
<evidence type="ECO:0000256" key="1">
    <source>
        <dbReference type="ARBA" id="ARBA00009755"/>
    </source>
</evidence>
<keyword evidence="6 10" id="KW-0413">Isomerase</keyword>
<dbReference type="PROSITE" id="PS01074">
    <property type="entry name" value="TERPENE_SYNTHASES"/>
    <property type="match status" value="1"/>
</dbReference>
<keyword evidence="11" id="KW-1185">Reference proteome</keyword>
<keyword evidence="5" id="KW-0443">Lipid metabolism</keyword>
<evidence type="ECO:0000313" key="11">
    <source>
        <dbReference type="Proteomes" id="UP000249619"/>
    </source>
</evidence>
<evidence type="ECO:0000313" key="10">
    <source>
        <dbReference type="EMBL" id="RAR01000.1"/>
    </source>
</evidence>
<comment type="caution">
    <text evidence="10">The sequence shown here is derived from an EMBL/GenBank/DDBJ whole genome shotgun (WGS) entry which is preliminary data.</text>
</comment>
<keyword evidence="3" id="KW-0677">Repeat</keyword>
<evidence type="ECO:0000256" key="3">
    <source>
        <dbReference type="ARBA" id="ARBA00022737"/>
    </source>
</evidence>
<dbReference type="Pfam" id="PF13249">
    <property type="entry name" value="SQHop_cyclase_N"/>
    <property type="match status" value="1"/>
</dbReference>
<dbReference type="EMBL" id="QGDH01000307">
    <property type="protein sequence ID" value="RAR01000.1"/>
    <property type="molecule type" value="Genomic_DNA"/>
</dbReference>
<dbReference type="InterPro" id="IPR018333">
    <property type="entry name" value="Squalene_cyclase"/>
</dbReference>
<evidence type="ECO:0000256" key="2">
    <source>
        <dbReference type="ARBA" id="ARBA00022516"/>
    </source>
</evidence>
<sequence>MIIALYMTDYAMPPEWVAEMKRWICHVQNKDGGWGLHTQGASNVNATVLYYVSLRILGVPASYDVAVRARQCLKDLGSAALAPQWARHWLATLNLYKWEGVQPVPSEMWSLPEWLPIHPWRWWIHARVVYLPVSFLYANKCQMPLNDLLLQLREEIYEQPYDTIDFSSFLHCVAPADNRRPINKILSIVNYTMRIWESYLRPSWIHEQANARVRELIRCEDENTSYNDLAPVNKAFQLVAVHFADGADRKAVQLHHEKILPYFWVSKFGMNCGGTNGVQVWDVEFSVLGIAEAGLGRDPQFRDVLEKAHQFLDRSQFRDDVNHPHRQRRKGGWPFSTKDNGYSVSDCTAEGLKAILVLQEELGFEKIVSTDRLYDCVDTLINMQNPDKGFGSYEQTRATELLEFINPSEIFQRCMVEYSYPECTSAVVMALKKFHKHYPSYSADKIDAAVQAASTYLHGAQEPDGSWYGSWGICYTYGTMFALEGLAAAGQTYATSDAVRRGCQFLVEKQKNDGGWGERWQSCEHHKYIEHKQSQVVQTAWAVLGLMAARYPDKALVARGLELIRGRQLPNGEWLQEDIEGIFNGTWSVVNEYGTFDW</sequence>
<dbReference type="SFLD" id="SFLDG01016">
    <property type="entry name" value="Prenyltransferase_Like_2"/>
    <property type="match status" value="1"/>
</dbReference>
<dbReference type="PANTHER" id="PTHR11764">
    <property type="entry name" value="TERPENE CYCLASE/MUTASE FAMILY MEMBER"/>
    <property type="match status" value="1"/>
</dbReference>
<dbReference type="GO" id="GO:0000250">
    <property type="term" value="F:lanosterol synthase activity"/>
    <property type="evidence" value="ECO:0007669"/>
    <property type="project" value="UniProtKB-EC"/>
</dbReference>
<name>A0A364MRS4_STELY</name>
<dbReference type="Proteomes" id="UP000249619">
    <property type="component" value="Unassembled WGS sequence"/>
</dbReference>
<dbReference type="InterPro" id="IPR032697">
    <property type="entry name" value="SQ_cyclase_N"/>
</dbReference>
<evidence type="ECO:0000259" key="8">
    <source>
        <dbReference type="Pfam" id="PF13243"/>
    </source>
</evidence>
<dbReference type="AlphaFoldDB" id="A0A364MRS4"/>
<protein>
    <recommendedName>
        <fullName evidence="7">lanosterol synthase</fullName>
        <ecNumber evidence="7">5.4.99.7</ecNumber>
    </recommendedName>
</protein>
<dbReference type="Gene3D" id="1.50.10.20">
    <property type="match status" value="2"/>
</dbReference>
<dbReference type="InterPro" id="IPR008930">
    <property type="entry name" value="Terpenoid_cyclase/PrenylTrfase"/>
</dbReference>
<evidence type="ECO:0000256" key="5">
    <source>
        <dbReference type="ARBA" id="ARBA00023098"/>
    </source>
</evidence>
<accession>A0A364MRS4</accession>
<dbReference type="NCBIfam" id="TIGR01787">
    <property type="entry name" value="squalene_cyclas"/>
    <property type="match status" value="1"/>
</dbReference>
<reference evidence="11" key="1">
    <citation type="submission" date="2018-05" db="EMBL/GenBank/DDBJ databases">
        <title>Draft genome sequence of Stemphylium lycopersici strain CIDEFI 213.</title>
        <authorList>
            <person name="Medina R."/>
            <person name="Franco M.E.E."/>
            <person name="Lucentini C.G."/>
            <person name="Saparrat M.C.N."/>
            <person name="Balatti P.A."/>
        </authorList>
    </citation>
    <scope>NUCLEOTIDE SEQUENCE [LARGE SCALE GENOMIC DNA]</scope>
    <source>
        <strain evidence="11">CIDEFI 213</strain>
    </source>
</reference>
<dbReference type="CDD" id="cd02892">
    <property type="entry name" value="SQCY_1"/>
    <property type="match status" value="1"/>
</dbReference>
<dbReference type="GO" id="GO:0005811">
    <property type="term" value="C:lipid droplet"/>
    <property type="evidence" value="ECO:0007669"/>
    <property type="project" value="InterPro"/>
</dbReference>
<gene>
    <name evidence="10" type="ORF">DDE83_009012</name>
</gene>
<dbReference type="SUPFAM" id="SSF48239">
    <property type="entry name" value="Terpenoid cyclases/Protein prenyltransferases"/>
    <property type="match status" value="2"/>
</dbReference>
<dbReference type="STRING" id="183478.A0A364MRS4"/>
<proteinExistence type="inferred from homology"/>
<evidence type="ECO:0000256" key="7">
    <source>
        <dbReference type="ARBA" id="ARBA00029485"/>
    </source>
</evidence>
<dbReference type="PANTHER" id="PTHR11764:SF20">
    <property type="entry name" value="LANOSTEROL SYNTHASE"/>
    <property type="match status" value="1"/>
</dbReference>
<evidence type="ECO:0000259" key="9">
    <source>
        <dbReference type="Pfam" id="PF13249"/>
    </source>
</evidence>
<comment type="similarity">
    <text evidence="1">Belongs to the terpene cyclase/mutase family.</text>
</comment>